<proteinExistence type="predicted"/>
<dbReference type="SUPFAM" id="SSF158694">
    <property type="entry name" value="UraD-Like"/>
    <property type="match status" value="1"/>
</dbReference>
<dbReference type="NCBIfam" id="TIGR03164">
    <property type="entry name" value="UHCUDC"/>
    <property type="match status" value="1"/>
</dbReference>
<comment type="caution">
    <text evidence="1">The sequence shown here is derived from an EMBL/GenBank/DDBJ whole genome shotgun (WGS) entry which is preliminary data.</text>
</comment>
<dbReference type="NCBIfam" id="TIGR02962">
    <property type="entry name" value="hdxy_isourate"/>
    <property type="match status" value="1"/>
</dbReference>
<dbReference type="Gene3D" id="2.60.40.180">
    <property type="entry name" value="Transthyretin/hydroxyisourate hydrolase domain"/>
    <property type="match status" value="1"/>
</dbReference>
<dbReference type="InterPro" id="IPR036778">
    <property type="entry name" value="OHCU_decarboxylase_sf"/>
</dbReference>
<dbReference type="InterPro" id="IPR017580">
    <property type="entry name" value="OHCU_decarboxylase-1"/>
</dbReference>
<dbReference type="Proteomes" id="UP001363151">
    <property type="component" value="Unassembled WGS sequence"/>
</dbReference>
<accession>A0ABR1FRZ8</accession>
<sequence length="290" mass="30656">MPKVALEALCASKEAFLATLAPIYEKSPWVAERAYASAPFASVTALAAAMRDVVAAATDAEVVALLRAHPDLAGRAALAGELTAESTVEQQRAGLGSLTPGELAEFRRLNAAYREAFGWPFILAVRNASKRAVLGAFARRVGATAAGERAECVAQVHKIAWMRLLDAVAHTPAGFLTCHVLDTARGCPAAGMAVSLRRVGDHGDLPAEYAFVTNADGRLDGPALKGDAFAAGAYEWTFRVGEYFAAAGVPVAATPFLGDVPIRFGIDNPEEHYHVPLLCSPWTFSTYRGS</sequence>
<reference evidence="1 2" key="1">
    <citation type="submission" date="2024-03" db="EMBL/GenBank/DDBJ databases">
        <title>Aureococcus anophagefferens CCMP1851 and Kratosvirus quantuckense: Draft genome of a second virus-susceptible host strain in the model system.</title>
        <authorList>
            <person name="Chase E."/>
            <person name="Truchon A.R."/>
            <person name="Schepens W."/>
            <person name="Wilhelm S.W."/>
        </authorList>
    </citation>
    <scope>NUCLEOTIDE SEQUENCE [LARGE SCALE GENOMIC DNA]</scope>
    <source>
        <strain evidence="1 2">CCMP1851</strain>
    </source>
</reference>
<dbReference type="InterPro" id="IPR036817">
    <property type="entry name" value="Transthyretin/HIU_hydrolase_sf"/>
</dbReference>
<dbReference type="InterPro" id="IPR000895">
    <property type="entry name" value="Transthyretin/HIU_hydrolase"/>
</dbReference>
<dbReference type="CDD" id="cd05822">
    <property type="entry name" value="TLP_HIUase"/>
    <property type="match status" value="1"/>
</dbReference>
<organism evidence="1 2">
    <name type="scientific">Aureococcus anophagefferens</name>
    <name type="common">Harmful bloom alga</name>
    <dbReference type="NCBI Taxonomy" id="44056"/>
    <lineage>
        <taxon>Eukaryota</taxon>
        <taxon>Sar</taxon>
        <taxon>Stramenopiles</taxon>
        <taxon>Ochrophyta</taxon>
        <taxon>Pelagophyceae</taxon>
        <taxon>Pelagomonadales</taxon>
        <taxon>Pelagomonadaceae</taxon>
        <taxon>Aureococcus</taxon>
    </lineage>
</organism>
<dbReference type="SUPFAM" id="SSF49472">
    <property type="entry name" value="Transthyretin (synonym: prealbumin)"/>
    <property type="match status" value="1"/>
</dbReference>
<dbReference type="EMBL" id="JBBJCI010000255">
    <property type="protein sequence ID" value="KAK7237074.1"/>
    <property type="molecule type" value="Genomic_DNA"/>
</dbReference>
<dbReference type="GO" id="GO:0005777">
    <property type="term" value="C:peroxisome"/>
    <property type="evidence" value="ECO:0007669"/>
    <property type="project" value="TreeGrafter"/>
</dbReference>
<dbReference type="InterPro" id="IPR014306">
    <property type="entry name" value="Hydroxyisourate_hydrolase"/>
</dbReference>
<dbReference type="PRINTS" id="PR00189">
    <property type="entry name" value="TRNSTHYRETIN"/>
</dbReference>
<dbReference type="PANTHER" id="PTHR43466:SF1">
    <property type="entry name" value="2-OXO-4-HYDROXY-4-CARBOXY-5-UREIDOIMIDAZOLINE DECARBOXYLASE-RELATED"/>
    <property type="match status" value="1"/>
</dbReference>
<name>A0ABR1FRZ8_AURAN</name>
<dbReference type="Pfam" id="PF09349">
    <property type="entry name" value="OHCU_decarbox"/>
    <property type="match status" value="1"/>
</dbReference>
<dbReference type="GO" id="GO:0033971">
    <property type="term" value="F:hydroxyisourate hydrolase activity"/>
    <property type="evidence" value="ECO:0007669"/>
    <property type="project" value="UniProtKB-EC"/>
</dbReference>
<protein>
    <submittedName>
        <fullName evidence="1">OHCU decarboxylase</fullName>
    </submittedName>
</protein>
<dbReference type="GO" id="GO:0019628">
    <property type="term" value="P:urate catabolic process"/>
    <property type="evidence" value="ECO:0007669"/>
    <property type="project" value="UniProtKB-UniPathway"/>
</dbReference>
<dbReference type="PANTHER" id="PTHR43466">
    <property type="entry name" value="2-OXO-4-HYDROXY-4-CARBOXY-5-UREIDOIMIDAZOLINE DECARBOXYLASE-RELATED"/>
    <property type="match status" value="1"/>
</dbReference>
<dbReference type="PROSITE" id="PS00768">
    <property type="entry name" value="TRANSTHYRETIN_1"/>
    <property type="match status" value="1"/>
</dbReference>
<dbReference type="Gene3D" id="1.10.3330.10">
    <property type="entry name" value="Oxo-4-hydroxy-4-carboxy-5-ureidoimidazoline decarboxylase"/>
    <property type="match status" value="1"/>
</dbReference>
<dbReference type="InterPro" id="IPR023418">
    <property type="entry name" value="Thyroxine_BS"/>
</dbReference>
<dbReference type="GO" id="GO:0006144">
    <property type="term" value="P:purine nucleobase metabolic process"/>
    <property type="evidence" value="ECO:0007669"/>
    <property type="project" value="UniProtKB-KW"/>
</dbReference>
<dbReference type="KEGG" id="aaf:AURANDRAFT_27303"/>
<dbReference type="Pfam" id="PF00576">
    <property type="entry name" value="Transthyretin"/>
    <property type="match status" value="1"/>
</dbReference>
<dbReference type="GO" id="GO:0000255">
    <property type="term" value="P:allantoin metabolic process"/>
    <property type="evidence" value="ECO:0007669"/>
    <property type="project" value="InterPro"/>
</dbReference>
<evidence type="ECO:0000313" key="2">
    <source>
        <dbReference type="Proteomes" id="UP001363151"/>
    </source>
</evidence>
<dbReference type="InterPro" id="IPR018020">
    <property type="entry name" value="OHCU_decarboxylase"/>
</dbReference>
<keyword evidence="2" id="KW-1185">Reference proteome</keyword>
<evidence type="ECO:0000313" key="1">
    <source>
        <dbReference type="EMBL" id="KAK7237074.1"/>
    </source>
</evidence>
<gene>
    <name evidence="1" type="ORF">SO694_00091094</name>
</gene>
<dbReference type="InterPro" id="IPR023416">
    <property type="entry name" value="Transthyretin/HIU_hydrolase_d"/>
</dbReference>
<dbReference type="GO" id="GO:0051997">
    <property type="term" value="F:2-oxo-4-hydroxy-4-carboxy-5-ureidoimidazoline decarboxylase activity"/>
    <property type="evidence" value="ECO:0007669"/>
    <property type="project" value="UniProtKB-EC"/>
</dbReference>